<protein>
    <submittedName>
        <fullName evidence="2">Uncharacterized protein</fullName>
    </submittedName>
</protein>
<dbReference type="AlphaFoldDB" id="A0A9P7JM08"/>
<organism evidence="2 3">
    <name type="scientific">Suillus discolor</name>
    <dbReference type="NCBI Taxonomy" id="1912936"/>
    <lineage>
        <taxon>Eukaryota</taxon>
        <taxon>Fungi</taxon>
        <taxon>Dikarya</taxon>
        <taxon>Basidiomycota</taxon>
        <taxon>Agaricomycotina</taxon>
        <taxon>Agaricomycetes</taxon>
        <taxon>Agaricomycetidae</taxon>
        <taxon>Boletales</taxon>
        <taxon>Suillineae</taxon>
        <taxon>Suillaceae</taxon>
        <taxon>Suillus</taxon>
    </lineage>
</organism>
<feature type="signal peptide" evidence="1">
    <location>
        <begin position="1"/>
        <end position="20"/>
    </location>
</feature>
<feature type="non-terminal residue" evidence="2">
    <location>
        <position position="100"/>
    </location>
</feature>
<dbReference type="EMBL" id="JABBWM010000124">
    <property type="protein sequence ID" value="KAG2088166.1"/>
    <property type="molecule type" value="Genomic_DNA"/>
</dbReference>
<name>A0A9P7JM08_9AGAM</name>
<proteinExistence type="predicted"/>
<dbReference type="RefSeq" id="XP_041285475.1">
    <property type="nucleotide sequence ID" value="XM_041439237.1"/>
</dbReference>
<dbReference type="Proteomes" id="UP000823399">
    <property type="component" value="Unassembled WGS sequence"/>
</dbReference>
<reference evidence="2" key="1">
    <citation type="journal article" date="2020" name="New Phytol.">
        <title>Comparative genomics reveals dynamic genome evolution in host specialist ectomycorrhizal fungi.</title>
        <authorList>
            <person name="Lofgren L.A."/>
            <person name="Nguyen N.H."/>
            <person name="Vilgalys R."/>
            <person name="Ruytinx J."/>
            <person name="Liao H.L."/>
            <person name="Branco S."/>
            <person name="Kuo A."/>
            <person name="LaButti K."/>
            <person name="Lipzen A."/>
            <person name="Andreopoulos W."/>
            <person name="Pangilinan J."/>
            <person name="Riley R."/>
            <person name="Hundley H."/>
            <person name="Na H."/>
            <person name="Barry K."/>
            <person name="Grigoriev I.V."/>
            <person name="Stajich J.E."/>
            <person name="Kennedy P.G."/>
        </authorList>
    </citation>
    <scope>NUCLEOTIDE SEQUENCE</scope>
    <source>
        <strain evidence="2">FC423</strain>
    </source>
</reference>
<comment type="caution">
    <text evidence="2">The sequence shown here is derived from an EMBL/GenBank/DDBJ whole genome shotgun (WGS) entry which is preliminary data.</text>
</comment>
<evidence type="ECO:0000313" key="3">
    <source>
        <dbReference type="Proteomes" id="UP000823399"/>
    </source>
</evidence>
<dbReference type="OrthoDB" id="2669521at2759"/>
<accession>A0A9P7JM08</accession>
<sequence>MQLSVLLSALISSFIILAAASPMPGAISKRSFERRELDTNFGRDLLEEDKKREELKTDFIIYAWYDGPGTGGRYSVFVIYSFTHCIFAPDKKRKELGSGI</sequence>
<feature type="chain" id="PRO_5040366812" evidence="1">
    <location>
        <begin position="21"/>
        <end position="100"/>
    </location>
</feature>
<evidence type="ECO:0000256" key="1">
    <source>
        <dbReference type="SAM" id="SignalP"/>
    </source>
</evidence>
<dbReference type="GeneID" id="64701496"/>
<keyword evidence="1" id="KW-0732">Signal</keyword>
<keyword evidence="3" id="KW-1185">Reference proteome</keyword>
<gene>
    <name evidence="2" type="ORF">F5147DRAFT_727151</name>
</gene>
<evidence type="ECO:0000313" key="2">
    <source>
        <dbReference type="EMBL" id="KAG2088166.1"/>
    </source>
</evidence>